<gene>
    <name evidence="2" type="ORF">SAMN02745910_01498</name>
</gene>
<comment type="caution">
    <text evidence="2">The sequence shown here is derived from an EMBL/GenBank/DDBJ whole genome shotgun (WGS) entry which is preliminary data.</text>
</comment>
<feature type="transmembrane region" description="Helical" evidence="1">
    <location>
        <begin position="101"/>
        <end position="118"/>
    </location>
</feature>
<feature type="transmembrane region" description="Helical" evidence="1">
    <location>
        <begin position="130"/>
        <end position="149"/>
    </location>
</feature>
<protein>
    <recommendedName>
        <fullName evidence="4">Rod shape-determining protein MreD</fullName>
    </recommendedName>
</protein>
<evidence type="ECO:0000313" key="2">
    <source>
        <dbReference type="EMBL" id="SFQ46629.1"/>
    </source>
</evidence>
<accession>A0A1I5YQW9</accession>
<keyword evidence="1" id="KW-1133">Transmembrane helix</keyword>
<keyword evidence="3" id="KW-1185">Reference proteome</keyword>
<sequence length="157" mass="18672">MKQPDFDLGQGWWYPAILGSVLFLIVLFMPKVRINWKEIYITFGIIGYIVWMIDTTIAVPFDIFDINHPKKTGLSEIILYGVIPSCLSIIYLNLYKREKKWTLVTFFVIISFILEWLTSKVGVMKGAWQIWWSIPIFLVAYAFFLPWHLKFIRKKWN</sequence>
<proteinExistence type="predicted"/>
<name>A0A1I5YQW9_9BACI</name>
<feature type="transmembrane region" description="Helical" evidence="1">
    <location>
        <begin position="39"/>
        <end position="57"/>
    </location>
</feature>
<dbReference type="GeneID" id="93710208"/>
<feature type="transmembrane region" description="Helical" evidence="1">
    <location>
        <begin position="12"/>
        <end position="32"/>
    </location>
</feature>
<evidence type="ECO:0008006" key="4">
    <source>
        <dbReference type="Google" id="ProtNLM"/>
    </source>
</evidence>
<keyword evidence="1" id="KW-0472">Membrane</keyword>
<evidence type="ECO:0000256" key="1">
    <source>
        <dbReference type="SAM" id="Phobius"/>
    </source>
</evidence>
<dbReference type="EMBL" id="FOXX01000003">
    <property type="protein sequence ID" value="SFQ46629.1"/>
    <property type="molecule type" value="Genomic_DNA"/>
</dbReference>
<evidence type="ECO:0000313" key="3">
    <source>
        <dbReference type="Proteomes" id="UP000182762"/>
    </source>
</evidence>
<keyword evidence="1" id="KW-0812">Transmembrane</keyword>
<dbReference type="RefSeq" id="WP_061805909.1">
    <property type="nucleotide sequence ID" value="NZ_FOXX01000003.1"/>
</dbReference>
<feature type="transmembrane region" description="Helical" evidence="1">
    <location>
        <begin position="77"/>
        <end position="94"/>
    </location>
</feature>
<reference evidence="2 3" key="1">
    <citation type="submission" date="2016-10" db="EMBL/GenBank/DDBJ databases">
        <authorList>
            <person name="Varghese N."/>
            <person name="Submissions S."/>
        </authorList>
    </citation>
    <scope>NUCLEOTIDE SEQUENCE [LARGE SCALE GENOMIC DNA]</scope>
    <source>
        <strain evidence="2 3">DSM 13796</strain>
    </source>
</reference>
<organism evidence="2 3">
    <name type="scientific">Priestia endophytica DSM 13796</name>
    <dbReference type="NCBI Taxonomy" id="1121089"/>
    <lineage>
        <taxon>Bacteria</taxon>
        <taxon>Bacillati</taxon>
        <taxon>Bacillota</taxon>
        <taxon>Bacilli</taxon>
        <taxon>Bacillales</taxon>
        <taxon>Bacillaceae</taxon>
        <taxon>Priestia</taxon>
    </lineage>
</organism>
<dbReference type="Proteomes" id="UP000182762">
    <property type="component" value="Unassembled WGS sequence"/>
</dbReference>